<dbReference type="AlphaFoldDB" id="A0A5N3PAP9"/>
<feature type="binding site" description="type 1 copper site" evidence="10">
    <location>
        <position position="179"/>
    </location>
    <ligand>
        <name>Cu cation</name>
        <dbReference type="ChEBI" id="CHEBI:23378"/>
        <label>1</label>
    </ligand>
</feature>
<evidence type="ECO:0000256" key="8">
    <source>
        <dbReference type="ARBA" id="ARBA00023008"/>
    </source>
</evidence>
<dbReference type="OrthoDB" id="9757546at2"/>
<keyword evidence="11" id="KW-0732">Signal</keyword>
<dbReference type="InterPro" id="IPR006311">
    <property type="entry name" value="TAT_signal"/>
</dbReference>
<evidence type="ECO:0000259" key="12">
    <source>
        <dbReference type="Pfam" id="PF07732"/>
    </source>
</evidence>
<dbReference type="NCBIfam" id="TIGR02376">
    <property type="entry name" value="Cu_nitrite_red"/>
    <property type="match status" value="1"/>
</dbReference>
<feature type="signal peptide" evidence="11">
    <location>
        <begin position="1"/>
        <end position="36"/>
    </location>
</feature>
<evidence type="ECO:0000256" key="1">
    <source>
        <dbReference type="ARBA" id="ARBA00010609"/>
    </source>
</evidence>
<dbReference type="PRINTS" id="PR00695">
    <property type="entry name" value="CUNO2RDTASE"/>
</dbReference>
<dbReference type="EC" id="1.7.2.1" evidence="3 11"/>
<dbReference type="PROSITE" id="PS51318">
    <property type="entry name" value="TAT"/>
    <property type="match status" value="1"/>
</dbReference>
<keyword evidence="7 11" id="KW-0560">Oxidoreductase</keyword>
<dbReference type="Gene3D" id="2.60.40.420">
    <property type="entry name" value="Cupredoxins - blue copper proteins"/>
    <property type="match status" value="2"/>
</dbReference>
<dbReference type="InterPro" id="IPR011707">
    <property type="entry name" value="Cu-oxidase-like_N"/>
</dbReference>
<evidence type="ECO:0000256" key="5">
    <source>
        <dbReference type="ARBA" id="ARBA00022723"/>
    </source>
</evidence>
<evidence type="ECO:0000256" key="11">
    <source>
        <dbReference type="RuleBase" id="RU365025"/>
    </source>
</evidence>
<dbReference type="FunFam" id="2.60.40.420:FF:000093">
    <property type="entry name" value="Copper-containing nitrite reductase"/>
    <property type="match status" value="1"/>
</dbReference>
<evidence type="ECO:0000313" key="13">
    <source>
        <dbReference type="EMBL" id="KAB0266810.1"/>
    </source>
</evidence>
<evidence type="ECO:0000256" key="3">
    <source>
        <dbReference type="ARBA" id="ARBA00011882"/>
    </source>
</evidence>
<keyword evidence="6" id="KW-0677">Repeat</keyword>
<sequence length="365" mass="39146">MMKAMKISGRRQLLATAAALTLATAAWLGAPLAANAGDKIAAAGHAHAATEAVANVVRDPTDLPGPIGKRGPQRIKVDLETVEVTGQLADGTTYHYWTFNRKVPGPFIRVRVGDTVEVKLKNHDDSMVMHNVDFHAVTGPGGGAKATEAAPGESRGFEFKALKPGLYVYHCATPMVAQHIANGMYGMILVEPEASLPKVDREFYVMQGEIYTEQAFGTKGHLEESYDKLISERPEYFIFNGTTEALKKTPLKAKVGETVRVYFGVGGPNYTSSFHVIGEIFDKVYAMGSLTAQPLSDVQTVTTPPGGATVVDFKLEVPGNYILVDHALSRVERGLAGILQVEGAENAAVFKDHNPEKSALSVGGH</sequence>
<dbReference type="InterPro" id="IPR045087">
    <property type="entry name" value="Cu-oxidase_fam"/>
</dbReference>
<evidence type="ECO:0000256" key="7">
    <source>
        <dbReference type="ARBA" id="ARBA00023002"/>
    </source>
</evidence>
<dbReference type="SUPFAM" id="SSF49503">
    <property type="entry name" value="Cupredoxins"/>
    <property type="match status" value="2"/>
</dbReference>
<dbReference type="PANTHER" id="PTHR11709">
    <property type="entry name" value="MULTI-COPPER OXIDASE"/>
    <property type="match status" value="1"/>
</dbReference>
<evidence type="ECO:0000256" key="9">
    <source>
        <dbReference type="ARBA" id="ARBA00049340"/>
    </source>
</evidence>
<evidence type="ECO:0000256" key="4">
    <source>
        <dbReference type="ARBA" id="ARBA00017290"/>
    </source>
</evidence>
<accession>A0A5N3PAP9</accession>
<gene>
    <name evidence="13" type="primary">nirK</name>
    <name evidence="13" type="ORF">FEZ63_12005</name>
</gene>
<feature type="binding site" description="type 1 copper site" evidence="10">
    <location>
        <position position="326"/>
    </location>
    <ligand>
        <name>Cu cation</name>
        <dbReference type="ChEBI" id="CHEBI:23378"/>
        <label>1</label>
    </ligand>
</feature>
<dbReference type="CDD" id="cd04208">
    <property type="entry name" value="CuRO_2_CuNIR"/>
    <property type="match status" value="1"/>
</dbReference>
<dbReference type="InterPro" id="IPR010916">
    <property type="entry name" value="TonB_box_CS"/>
</dbReference>
<dbReference type="CDD" id="cd11020">
    <property type="entry name" value="CuRO_1_CuNIR"/>
    <property type="match status" value="1"/>
</dbReference>
<evidence type="ECO:0000256" key="2">
    <source>
        <dbReference type="ARBA" id="ARBA00011233"/>
    </source>
</evidence>
<keyword evidence="8 10" id="KW-0186">Copper</keyword>
<reference evidence="13 14" key="1">
    <citation type="journal article" date="2019" name="Microorganisms">
        <title>Genome Insights into the Novel Species Microvirga brassicacearum, a Rapeseed Endophyte with Biotechnological Potential.</title>
        <authorList>
            <person name="Jimenez-Gomez A."/>
            <person name="Saati-Santamaria Z."/>
            <person name="Igual J.M."/>
            <person name="Rivas R."/>
            <person name="Mateos P.F."/>
            <person name="Garcia-Fraile P."/>
        </authorList>
    </citation>
    <scope>NUCLEOTIDE SEQUENCE [LARGE SCALE GENOMIC DNA]</scope>
    <source>
        <strain evidence="13 14">CDVBN77</strain>
    </source>
</reference>
<feature type="chain" id="PRO_5024501260" description="Copper-containing nitrite reductase" evidence="11">
    <location>
        <begin position="37"/>
        <end position="365"/>
    </location>
</feature>
<comment type="catalytic activity">
    <reaction evidence="9 11">
        <text>nitric oxide + Fe(III)-[cytochrome c] + H2O = Fe(II)-[cytochrome c] + nitrite + 2 H(+)</text>
        <dbReference type="Rhea" id="RHEA:15233"/>
        <dbReference type="Rhea" id="RHEA-COMP:10350"/>
        <dbReference type="Rhea" id="RHEA-COMP:14399"/>
        <dbReference type="ChEBI" id="CHEBI:15377"/>
        <dbReference type="ChEBI" id="CHEBI:15378"/>
        <dbReference type="ChEBI" id="CHEBI:16301"/>
        <dbReference type="ChEBI" id="CHEBI:16480"/>
        <dbReference type="ChEBI" id="CHEBI:29033"/>
        <dbReference type="ChEBI" id="CHEBI:29034"/>
        <dbReference type="EC" id="1.7.2.1"/>
    </reaction>
</comment>
<keyword evidence="5 10" id="KW-0479">Metal-binding</keyword>
<proteinExistence type="inferred from homology"/>
<feature type="binding site" description="type 1 copper site" evidence="10">
    <location>
        <position position="135"/>
    </location>
    <ligand>
        <name>Cu cation</name>
        <dbReference type="ChEBI" id="CHEBI:23378"/>
        <label>1</label>
    </ligand>
</feature>
<dbReference type="EMBL" id="VCMV01000015">
    <property type="protein sequence ID" value="KAB0266810.1"/>
    <property type="molecule type" value="Genomic_DNA"/>
</dbReference>
<feature type="binding site" description="type 1 copper site" evidence="10">
    <location>
        <position position="171"/>
    </location>
    <ligand>
        <name>Cu cation</name>
        <dbReference type="ChEBI" id="CHEBI:23378"/>
        <label>1</label>
    </ligand>
</feature>
<evidence type="ECO:0000256" key="10">
    <source>
        <dbReference type="PIRSR" id="PIRSR601287-1"/>
    </source>
</evidence>
<evidence type="ECO:0000256" key="6">
    <source>
        <dbReference type="ARBA" id="ARBA00022737"/>
    </source>
</evidence>
<feature type="domain" description="Plastocyanin-like" evidence="12">
    <location>
        <begin position="87"/>
        <end position="194"/>
    </location>
</feature>
<dbReference type="GO" id="GO:0005507">
    <property type="term" value="F:copper ion binding"/>
    <property type="evidence" value="ECO:0007669"/>
    <property type="project" value="InterPro"/>
</dbReference>
<dbReference type="PANTHER" id="PTHR11709:SF394">
    <property type="entry name" value="FI03373P-RELATED"/>
    <property type="match status" value="1"/>
</dbReference>
<comment type="caution">
    <text evidence="13">The sequence shown here is derived from an EMBL/GenBank/DDBJ whole genome shotgun (WGS) entry which is preliminary data.</text>
</comment>
<dbReference type="PROSITE" id="PS00430">
    <property type="entry name" value="TONB_DEPENDENT_REC_1"/>
    <property type="match status" value="1"/>
</dbReference>
<name>A0A5N3PAP9_9HYPH</name>
<feature type="binding site" description="type 1 copper site" evidence="10">
    <location>
        <position position="130"/>
    </location>
    <ligand>
        <name>Cu cation</name>
        <dbReference type="ChEBI" id="CHEBI:23378"/>
        <label>1</label>
    </ligand>
</feature>
<dbReference type="RefSeq" id="WP_150944681.1">
    <property type="nucleotide sequence ID" value="NZ_VCMV01000015.1"/>
</dbReference>
<dbReference type="InterPro" id="IPR001287">
    <property type="entry name" value="NO2-reductase_Cu"/>
</dbReference>
<comment type="similarity">
    <text evidence="1 11">Belongs to the multicopper oxidase family.</text>
</comment>
<dbReference type="Proteomes" id="UP000325684">
    <property type="component" value="Unassembled WGS sequence"/>
</dbReference>
<dbReference type="InterPro" id="IPR008972">
    <property type="entry name" value="Cupredoxin"/>
</dbReference>
<feature type="binding site" description="type 1 copper site" evidence="10">
    <location>
        <position position="170"/>
    </location>
    <ligand>
        <name>Cu cation</name>
        <dbReference type="ChEBI" id="CHEBI:23378"/>
        <label>1</label>
    </ligand>
</feature>
<keyword evidence="14" id="KW-1185">Reference proteome</keyword>
<dbReference type="GO" id="GO:0050421">
    <property type="term" value="F:nitrite reductase (NO-forming) activity"/>
    <property type="evidence" value="ECO:0007669"/>
    <property type="project" value="UniProtKB-EC"/>
</dbReference>
<comment type="cofactor">
    <cofactor evidence="11">
        <name>Cu(2+)</name>
        <dbReference type="ChEBI" id="CHEBI:29036"/>
    </cofactor>
    <text evidence="11">Binds 1 Cu(+) ion.</text>
</comment>
<comment type="subunit">
    <text evidence="2 11">Homotrimer.</text>
</comment>
<feature type="binding site" description="type 1 copper site" evidence="10">
    <location>
        <position position="184"/>
    </location>
    <ligand>
        <name>Cu cation</name>
        <dbReference type="ChEBI" id="CHEBI:23378"/>
        <label>1</label>
    </ligand>
</feature>
<comment type="cofactor">
    <cofactor evidence="11">
        <name>Cu(+)</name>
        <dbReference type="ChEBI" id="CHEBI:49552"/>
    </cofactor>
    <text evidence="11">Binds 1 Cu(+) ion.</text>
</comment>
<dbReference type="Pfam" id="PF07732">
    <property type="entry name" value="Cu-oxidase_3"/>
    <property type="match status" value="1"/>
</dbReference>
<evidence type="ECO:0000313" key="14">
    <source>
        <dbReference type="Proteomes" id="UP000325684"/>
    </source>
</evidence>
<organism evidence="13 14">
    <name type="scientific">Microvirga brassicacearum</name>
    <dbReference type="NCBI Taxonomy" id="2580413"/>
    <lineage>
        <taxon>Bacteria</taxon>
        <taxon>Pseudomonadati</taxon>
        <taxon>Pseudomonadota</taxon>
        <taxon>Alphaproteobacteria</taxon>
        <taxon>Hyphomicrobiales</taxon>
        <taxon>Methylobacteriaceae</taxon>
        <taxon>Microvirga</taxon>
    </lineage>
</organism>
<protein>
    <recommendedName>
        <fullName evidence="4 11">Copper-containing nitrite reductase</fullName>
        <ecNumber evidence="3 11">1.7.2.1</ecNumber>
    </recommendedName>
</protein>